<keyword evidence="8" id="KW-0902">Two-component regulatory system</keyword>
<dbReference type="SUPFAM" id="SSF47384">
    <property type="entry name" value="Homodimeric domain of signal transducing histidine kinase"/>
    <property type="match status" value="1"/>
</dbReference>
<keyword evidence="7" id="KW-0067">ATP-binding</keyword>
<evidence type="ECO:0000313" key="13">
    <source>
        <dbReference type="Proteomes" id="UP001500459"/>
    </source>
</evidence>
<dbReference type="SMART" id="SM00387">
    <property type="entry name" value="HATPase_c"/>
    <property type="match status" value="1"/>
</dbReference>
<evidence type="ECO:0000256" key="6">
    <source>
        <dbReference type="ARBA" id="ARBA00022777"/>
    </source>
</evidence>
<dbReference type="PANTHER" id="PTHR42878:SF7">
    <property type="entry name" value="SENSOR HISTIDINE KINASE GLRK"/>
    <property type="match status" value="1"/>
</dbReference>
<evidence type="ECO:0000259" key="11">
    <source>
        <dbReference type="PROSITE" id="PS50109"/>
    </source>
</evidence>
<evidence type="ECO:0000256" key="8">
    <source>
        <dbReference type="ARBA" id="ARBA00023012"/>
    </source>
</evidence>
<keyword evidence="5" id="KW-0547">Nucleotide-binding</keyword>
<dbReference type="Gene3D" id="1.10.287.130">
    <property type="match status" value="1"/>
</dbReference>
<feature type="coiled-coil region" evidence="9">
    <location>
        <begin position="178"/>
        <end position="205"/>
    </location>
</feature>
<keyword evidence="10" id="KW-1133">Transmembrane helix</keyword>
<evidence type="ECO:0000256" key="3">
    <source>
        <dbReference type="ARBA" id="ARBA00022553"/>
    </source>
</evidence>
<keyword evidence="9" id="KW-0175">Coiled coil</keyword>
<comment type="catalytic activity">
    <reaction evidence="1">
        <text>ATP + protein L-histidine = ADP + protein N-phospho-L-histidine.</text>
        <dbReference type="EC" id="2.7.13.3"/>
    </reaction>
</comment>
<dbReference type="Proteomes" id="UP001500459">
    <property type="component" value="Unassembled WGS sequence"/>
</dbReference>
<dbReference type="SMART" id="SM00388">
    <property type="entry name" value="HisKA"/>
    <property type="match status" value="1"/>
</dbReference>
<feature type="transmembrane region" description="Helical" evidence="10">
    <location>
        <begin position="107"/>
        <end position="126"/>
    </location>
</feature>
<dbReference type="EC" id="2.7.13.3" evidence="2"/>
<dbReference type="InterPro" id="IPR036890">
    <property type="entry name" value="HATPase_C_sf"/>
</dbReference>
<feature type="transmembrane region" description="Helical" evidence="10">
    <location>
        <begin position="77"/>
        <end position="95"/>
    </location>
</feature>
<keyword evidence="10" id="KW-0472">Membrane</keyword>
<dbReference type="PROSITE" id="PS50109">
    <property type="entry name" value="HIS_KIN"/>
    <property type="match status" value="1"/>
</dbReference>
<protein>
    <recommendedName>
        <fullName evidence="2">histidine kinase</fullName>
        <ecNumber evidence="2">2.7.13.3</ecNumber>
    </recommendedName>
</protein>
<gene>
    <name evidence="12" type="ORF">GCM10022393_37270</name>
</gene>
<dbReference type="Gene3D" id="3.30.565.10">
    <property type="entry name" value="Histidine kinase-like ATPase, C-terminal domain"/>
    <property type="match status" value="1"/>
</dbReference>
<keyword evidence="6" id="KW-0418">Kinase</keyword>
<dbReference type="CDD" id="cd00082">
    <property type="entry name" value="HisKA"/>
    <property type="match status" value="1"/>
</dbReference>
<evidence type="ECO:0000256" key="2">
    <source>
        <dbReference type="ARBA" id="ARBA00012438"/>
    </source>
</evidence>
<sequence length="429" mass="48831">MRMNIKTIFQGISTFFGKHKESCATLFVAFPGVALDAVVEYNEGGFTPYFWRDIFYLGVMIACLLLYRFLLLRRGDVYTIPVYTIVLGQMLSVLIRIQDPNVHFESYFLKAEIILTLMMFGIGMLVHAKHIVILLVFNLFFMVSSYLAVPAFPVGKFVFYGVIVSSSSLLAYFSQRMLVRLYRKLKEANKIIQVKNEELSEINQSKDRLFRIIGHDLRTPFHQLQLLVDMIDQTDDQQEKAEIKALLKESAGKGNQLLEDLMKWSSSYKQNAEVVLEKKDISQVVERVFEFSDFTTKTKEISLINKLPKNLEILMNPTMMETVLRNLIANSIKFSHRGSYITVQSEKLDGLLKIAIIDKGIGMCKTRLGNLFLQDKNESTSGTENENGSGFGLSIAKKLVEKQNGTFEVTSEYNKGTTISLYFPLGQIA</sequence>
<keyword evidence="13" id="KW-1185">Reference proteome</keyword>
<name>A0ABP6UUP6_9FLAO</name>
<evidence type="ECO:0000256" key="10">
    <source>
        <dbReference type="SAM" id="Phobius"/>
    </source>
</evidence>
<dbReference type="InterPro" id="IPR036097">
    <property type="entry name" value="HisK_dim/P_sf"/>
</dbReference>
<feature type="domain" description="Histidine kinase" evidence="11">
    <location>
        <begin position="212"/>
        <end position="427"/>
    </location>
</feature>
<proteinExistence type="predicted"/>
<dbReference type="SUPFAM" id="SSF55874">
    <property type="entry name" value="ATPase domain of HSP90 chaperone/DNA topoisomerase II/histidine kinase"/>
    <property type="match status" value="1"/>
</dbReference>
<evidence type="ECO:0000256" key="9">
    <source>
        <dbReference type="SAM" id="Coils"/>
    </source>
</evidence>
<keyword evidence="4" id="KW-0808">Transferase</keyword>
<evidence type="ECO:0000313" key="12">
    <source>
        <dbReference type="EMBL" id="GAA3519606.1"/>
    </source>
</evidence>
<dbReference type="Pfam" id="PF02518">
    <property type="entry name" value="HATPase_c"/>
    <property type="match status" value="1"/>
</dbReference>
<keyword evidence="10" id="KW-0812">Transmembrane</keyword>
<dbReference type="InterPro" id="IPR003661">
    <property type="entry name" value="HisK_dim/P_dom"/>
</dbReference>
<reference evidence="13" key="1">
    <citation type="journal article" date="2019" name="Int. J. Syst. Evol. Microbiol.">
        <title>The Global Catalogue of Microorganisms (GCM) 10K type strain sequencing project: providing services to taxonomists for standard genome sequencing and annotation.</title>
        <authorList>
            <consortium name="The Broad Institute Genomics Platform"/>
            <consortium name="The Broad Institute Genome Sequencing Center for Infectious Disease"/>
            <person name="Wu L."/>
            <person name="Ma J."/>
        </authorList>
    </citation>
    <scope>NUCLEOTIDE SEQUENCE [LARGE SCALE GENOMIC DNA]</scope>
    <source>
        <strain evidence="13">JCM 17106</strain>
    </source>
</reference>
<evidence type="ECO:0000256" key="5">
    <source>
        <dbReference type="ARBA" id="ARBA00022741"/>
    </source>
</evidence>
<accession>A0ABP6UUP6</accession>
<dbReference type="InterPro" id="IPR003594">
    <property type="entry name" value="HATPase_dom"/>
</dbReference>
<evidence type="ECO:0000256" key="7">
    <source>
        <dbReference type="ARBA" id="ARBA00022840"/>
    </source>
</evidence>
<organism evidence="12 13">
    <name type="scientific">Aquimarina addita</name>
    <dbReference type="NCBI Taxonomy" id="870485"/>
    <lineage>
        <taxon>Bacteria</taxon>
        <taxon>Pseudomonadati</taxon>
        <taxon>Bacteroidota</taxon>
        <taxon>Flavobacteriia</taxon>
        <taxon>Flavobacteriales</taxon>
        <taxon>Flavobacteriaceae</taxon>
        <taxon>Aquimarina</taxon>
    </lineage>
</organism>
<dbReference type="PRINTS" id="PR00344">
    <property type="entry name" value="BCTRLSENSOR"/>
</dbReference>
<dbReference type="InterPro" id="IPR004358">
    <property type="entry name" value="Sig_transdc_His_kin-like_C"/>
</dbReference>
<dbReference type="PANTHER" id="PTHR42878">
    <property type="entry name" value="TWO-COMPONENT HISTIDINE KINASE"/>
    <property type="match status" value="1"/>
</dbReference>
<keyword evidence="3" id="KW-0597">Phosphoprotein</keyword>
<dbReference type="InterPro" id="IPR005467">
    <property type="entry name" value="His_kinase_dom"/>
</dbReference>
<feature type="transmembrane region" description="Helical" evidence="10">
    <location>
        <begin position="50"/>
        <end position="70"/>
    </location>
</feature>
<dbReference type="InterPro" id="IPR050351">
    <property type="entry name" value="BphY/WalK/GraS-like"/>
</dbReference>
<feature type="transmembrane region" description="Helical" evidence="10">
    <location>
        <begin position="157"/>
        <end position="174"/>
    </location>
</feature>
<dbReference type="EMBL" id="BAABCW010000021">
    <property type="protein sequence ID" value="GAA3519606.1"/>
    <property type="molecule type" value="Genomic_DNA"/>
</dbReference>
<comment type="caution">
    <text evidence="12">The sequence shown here is derived from an EMBL/GenBank/DDBJ whole genome shotgun (WGS) entry which is preliminary data.</text>
</comment>
<feature type="transmembrane region" description="Helical" evidence="10">
    <location>
        <begin position="131"/>
        <end position="151"/>
    </location>
</feature>
<evidence type="ECO:0000256" key="1">
    <source>
        <dbReference type="ARBA" id="ARBA00000085"/>
    </source>
</evidence>
<evidence type="ECO:0000256" key="4">
    <source>
        <dbReference type="ARBA" id="ARBA00022679"/>
    </source>
</evidence>